<dbReference type="SUPFAM" id="SSF52540">
    <property type="entry name" value="P-loop containing nucleoside triphosphate hydrolases"/>
    <property type="match status" value="1"/>
</dbReference>
<dbReference type="GO" id="GO:0005737">
    <property type="term" value="C:cytoplasm"/>
    <property type="evidence" value="ECO:0007669"/>
    <property type="project" value="UniProtKB-SubCell"/>
</dbReference>
<evidence type="ECO:0000256" key="5">
    <source>
        <dbReference type="ARBA" id="ARBA00022833"/>
    </source>
</evidence>
<accession>A0A067STK7</accession>
<evidence type="ECO:0000259" key="10">
    <source>
        <dbReference type="PROSITE" id="PS51981"/>
    </source>
</evidence>
<keyword evidence="2" id="KW-0963">Cytoplasm</keyword>
<dbReference type="InterPro" id="IPR046439">
    <property type="entry name" value="ZF_RZ_dom"/>
</dbReference>
<keyword evidence="6" id="KW-0391">Immunity</keyword>
<evidence type="ECO:0000313" key="11">
    <source>
        <dbReference type="EMBL" id="KDR70088.1"/>
    </source>
</evidence>
<sequence length="2324" mass="260032">MATQPCRFHRAPGGCRYGKNCKFAHISPNSAPSVNSPGSPGPSAHPQSNRPHPTPTTPSSVPSGACRFYWTQGNCKREFECRFRHITPQAEQETPHSPPRFSFASDAAREIVAPFLTENGLAKINGTATDGFFAANEATSLSPTDAHSRLKRFFLDNFKFKSSFEIYGFLTPLGSANSSNKLWTQEEGQLLLRSLTSANGSLRIAEIINWPEVSMRAGQNKTVLSFQRGILPLLRYMSSEFVVKSTLMTQANHLYSIVLQNLPRYADVVESCMEQAMKARSFKDPATVVYESIDAQLFASIAGVLHEFLVRFKNAVANFPRLSKLVTNLCQWFKDWHIAIKANPLSFDNPFKNLQPAVRDHIAGSIQEKVDRLAAIVEREQEKLSGTKPKKVHNKDGPHEALVAALHTTYQGPGLLRAGGPRHDNDFEDISKIRIAPTNDELMSREPPFLPANFFSAPHHAPSSSMQRLLDIQFRLLREELIAPLRKAVQLVHDDLNERRVKKTKLAELLQKQGGKYRGMVDTQESLMFNVYTGVEFVSLVPDWKGMSTSLVIDTPPGRARSDRPSKRVSFWESMSGKRLSQGGLVALVWVSGRKTAVHLGVIANSSKELTEYLRQDEHHIKLRIVFFDSGLELRVLQELRNRSQNPESDIKLLVESPVMFEAIRPFLEALQTEPEDLPFSRYLVHQTPGQLGSNGLDPPRYARLPNFKFQLASLFDAGAGVNDLTVTASDPKSIEHARTLLRRSRLDPSQADAVLDTLTREVALIQGPPGTGKSFTGVEILRVLQANHVGPILMIAFTNHALDHMLCSVLDAQITNKVVRLGRRASDERIAKYSIETLEMAQNQSRLDRAFNFRRDLKDVQQNIADLMKRVLHLDLENDSAEILKYMSSYYPEHHDYLSNPPLWLLNIRIFTDDSNVDAEEWQKAGRNGKARAQDNSTYAFWKECTDLTFINQVTSGGYAPPNQASEDNETSRNMFGVLSVDPGSDGLESDSDNELVDPVEAAGVLGVEEMWKAPQYDRPPPGTDSPQDLHASFTVPPALPVDDSAGAGISLQPADFQDMDAFFASLGFKETPSVPCTNRPLGELLENVGDVWTMSVNERQRIHRFWVDETRAELGQSYMTEFERLRKLHADKLREVNEIKEETRRTLLHNIDIIGCTTTGAAQLTTLLKGLSPKVLLVEEAGQVMEAHILGSLVPSIEHLILIGDPLQLRPTLNNFSLSMDSKRGRALYKFDMSLMERLSESGLAMSTINVQRRMRPTISSLIRNTLYPRLEDHQLVHSYPNVRGIQQNVFFVTHTHKENDGGDETASKFNTYEVEMICDLVLYLLRQGCYSDEGDIVVLCAYLGQLARLRDALASEVTIVIDERDQAALDDQESDDDQAVRGEVSIERVNVTKRVRLRTVDNYQGEEGRIVILSLVRNAGGLDDELQGINLRTGTRPTIGFLKSENRTNVALSRAREGLFIFGNADNLSSRSRMWQSIIEELEGVGCVGPALPIACHRHPDTVEHVSKPGVLPQIAPDGGCLRSCETRLKCGHLCPFKCHCDDPNHVTVVCSQPCTRLCPRDHPCSKLCSTACGQCVFPVANVTLPCGHVQASVECYKLNALETVYCDFEMEKALPTCEHTAVMACGQDPSTHHCVARCGMTMSCCSKSCSARCHKCQTHNVLPADGKLIRSQHHDHPCEKSLHCGHRCQESCSQDHEHTAKCQEKCRQSCVHAQCRLPCSVPCAPCKEPCAWNCTHYTCPVPCGSVCIRLPCDQPCTSALVCGHRCPSVCGENCAVQVCPKCAPAHKKDQVVDLILSRTLLDVMPELGGLDELLITIPSCGHVFTVETLDGHTGINDFYSRDTEDTKWTGLRAPSGFVKPPTCPSCRSSITSNRYGRIVKRADLDILERNVASHMFQSLDHWQSAAQNFDESRAKTRLTEAASTVVVPAPKDISKLQKQDSARKNMLKATKETPMSESDIRAESPKLHYIDSVVTTIWRKATQPLFHSYKEIVKIAETRSAHTQAWEASFSFLYDREIQAGLRDPARMPRRPQEHAMRMAKLQVGQPRPLADRRVLVEAFWASIHIRLTIIRLAQAWLDESGKSLDRCPDFHRHQWAKYISYLLQSCRVDAEKALKVADNSRSHRQILKSVLLCMRINLEAFRFNFYMSKKSGSLRDSDVRNALCEKAVEQGRENRKRVIGAYMAHFAGRDVGSRLEEEGWVKDNFTTTARAIIAEWHEIEKSIRLDTFYEPVSLEEKMNIIRAFSFGSTGHFYTCQNGHIFAITECGGAMERSRCPECGQVIGGADHHLDQSNQRATEFEELARQVNPNVGANPWANPY</sequence>
<dbReference type="GO" id="GO:0008270">
    <property type="term" value="F:zinc ion binding"/>
    <property type="evidence" value="ECO:0007669"/>
    <property type="project" value="UniProtKB-KW"/>
</dbReference>
<dbReference type="InterPro" id="IPR045055">
    <property type="entry name" value="DNA2/NAM7-like"/>
</dbReference>
<dbReference type="InterPro" id="IPR041679">
    <property type="entry name" value="DNA2/NAM7-like_C"/>
</dbReference>
<dbReference type="EMBL" id="KL142399">
    <property type="protein sequence ID" value="KDR70088.1"/>
    <property type="molecule type" value="Genomic_DNA"/>
</dbReference>
<dbReference type="CDD" id="cd18808">
    <property type="entry name" value="SF1_C_Upf1"/>
    <property type="match status" value="1"/>
</dbReference>
<dbReference type="SMART" id="SM00356">
    <property type="entry name" value="ZnF_C3H1"/>
    <property type="match status" value="2"/>
</dbReference>
<feature type="zinc finger region" description="C3H1-type" evidence="7">
    <location>
        <begin position="1"/>
        <end position="28"/>
    </location>
</feature>
<reference evidence="12" key="1">
    <citation type="journal article" date="2014" name="Proc. Natl. Acad. Sci. U.S.A.">
        <title>Extensive sampling of basidiomycete genomes demonstrates inadequacy of the white-rot/brown-rot paradigm for wood decay fungi.</title>
        <authorList>
            <person name="Riley R."/>
            <person name="Salamov A.A."/>
            <person name="Brown D.W."/>
            <person name="Nagy L.G."/>
            <person name="Floudas D."/>
            <person name="Held B.W."/>
            <person name="Levasseur A."/>
            <person name="Lombard V."/>
            <person name="Morin E."/>
            <person name="Otillar R."/>
            <person name="Lindquist E.A."/>
            <person name="Sun H."/>
            <person name="LaButti K.M."/>
            <person name="Schmutz J."/>
            <person name="Jabbour D."/>
            <person name="Luo H."/>
            <person name="Baker S.E."/>
            <person name="Pisabarro A.G."/>
            <person name="Walton J.D."/>
            <person name="Blanchette R.A."/>
            <person name="Henrissat B."/>
            <person name="Martin F."/>
            <person name="Cullen D."/>
            <person name="Hibbett D.S."/>
            <person name="Grigoriev I.V."/>
        </authorList>
    </citation>
    <scope>NUCLEOTIDE SEQUENCE [LARGE SCALE GENOMIC DNA]</scope>
    <source>
        <strain evidence="12">CBS 339.88</strain>
    </source>
</reference>
<feature type="zinc finger region" description="C3H1-type" evidence="7">
    <location>
        <begin position="60"/>
        <end position="88"/>
    </location>
</feature>
<dbReference type="PROSITE" id="PS50103">
    <property type="entry name" value="ZF_C3H1"/>
    <property type="match status" value="2"/>
</dbReference>
<evidence type="ECO:0008006" key="13">
    <source>
        <dbReference type="Google" id="ProtNLM"/>
    </source>
</evidence>
<dbReference type="HOGENOM" id="CLU_001490_4_0_1"/>
<dbReference type="GO" id="GO:0002376">
    <property type="term" value="P:immune system process"/>
    <property type="evidence" value="ECO:0007669"/>
    <property type="project" value="UniProtKB-KW"/>
</dbReference>
<evidence type="ECO:0000256" key="3">
    <source>
        <dbReference type="ARBA" id="ARBA00022723"/>
    </source>
</evidence>
<comment type="subcellular location">
    <subcellularLocation>
        <location evidence="1">Cytoplasm</location>
    </subcellularLocation>
</comment>
<dbReference type="Pfam" id="PF20173">
    <property type="entry name" value="ZnF_RZ-type"/>
    <property type="match status" value="1"/>
</dbReference>
<dbReference type="InterPro" id="IPR027417">
    <property type="entry name" value="P-loop_NTPase"/>
</dbReference>
<evidence type="ECO:0000256" key="1">
    <source>
        <dbReference type="ARBA" id="ARBA00004496"/>
    </source>
</evidence>
<dbReference type="STRING" id="685588.A0A067STK7"/>
<dbReference type="PANTHER" id="PTHR10887:SF445">
    <property type="entry name" value="NFX1-TYPE ZINC FINGER-CONTAINING PROTEIN 1"/>
    <property type="match status" value="1"/>
</dbReference>
<keyword evidence="5 7" id="KW-0862">Zinc</keyword>
<dbReference type="PANTHER" id="PTHR10887">
    <property type="entry name" value="DNA2/NAM7 HELICASE FAMILY"/>
    <property type="match status" value="1"/>
</dbReference>
<evidence type="ECO:0000313" key="12">
    <source>
        <dbReference type="Proteomes" id="UP000027222"/>
    </source>
</evidence>
<name>A0A067STK7_GALM3</name>
<dbReference type="InterPro" id="IPR041677">
    <property type="entry name" value="DNA2/NAM7_AAA_11"/>
</dbReference>
<dbReference type="Pfam" id="PF13087">
    <property type="entry name" value="AAA_12"/>
    <property type="match status" value="1"/>
</dbReference>
<dbReference type="Pfam" id="PF00642">
    <property type="entry name" value="zf-CCCH"/>
    <property type="match status" value="1"/>
</dbReference>
<dbReference type="InterPro" id="IPR000571">
    <property type="entry name" value="Znf_CCCH"/>
</dbReference>
<evidence type="ECO:0000256" key="8">
    <source>
        <dbReference type="SAM" id="MobiDB-lite"/>
    </source>
</evidence>
<dbReference type="GO" id="GO:0004386">
    <property type="term" value="F:helicase activity"/>
    <property type="evidence" value="ECO:0007669"/>
    <property type="project" value="InterPro"/>
</dbReference>
<dbReference type="Pfam" id="PF13086">
    <property type="entry name" value="AAA_11"/>
    <property type="match status" value="2"/>
</dbReference>
<dbReference type="InterPro" id="IPR047187">
    <property type="entry name" value="SF1_C_Upf1"/>
</dbReference>
<feature type="region of interest" description="Disordered" evidence="8">
    <location>
        <begin position="1015"/>
        <end position="1039"/>
    </location>
</feature>
<organism evidence="11 12">
    <name type="scientific">Galerina marginata (strain CBS 339.88)</name>
    <dbReference type="NCBI Taxonomy" id="685588"/>
    <lineage>
        <taxon>Eukaryota</taxon>
        <taxon>Fungi</taxon>
        <taxon>Dikarya</taxon>
        <taxon>Basidiomycota</taxon>
        <taxon>Agaricomycotina</taxon>
        <taxon>Agaricomycetes</taxon>
        <taxon>Agaricomycetidae</taxon>
        <taxon>Agaricales</taxon>
        <taxon>Agaricineae</taxon>
        <taxon>Strophariaceae</taxon>
        <taxon>Galerina</taxon>
    </lineage>
</organism>
<feature type="region of interest" description="Disordered" evidence="8">
    <location>
        <begin position="31"/>
        <end position="61"/>
    </location>
</feature>
<keyword evidence="12" id="KW-1185">Reference proteome</keyword>
<feature type="domain" description="C3H1-type" evidence="9">
    <location>
        <begin position="1"/>
        <end position="28"/>
    </location>
</feature>
<evidence type="ECO:0000256" key="7">
    <source>
        <dbReference type="PROSITE-ProRule" id="PRU00723"/>
    </source>
</evidence>
<dbReference type="OrthoDB" id="2423195at2759"/>
<evidence type="ECO:0000256" key="4">
    <source>
        <dbReference type="ARBA" id="ARBA00022771"/>
    </source>
</evidence>
<proteinExistence type="predicted"/>
<evidence type="ECO:0000256" key="6">
    <source>
        <dbReference type="ARBA" id="ARBA00022859"/>
    </source>
</evidence>
<keyword evidence="4 7" id="KW-0863">Zinc-finger</keyword>
<dbReference type="PROSITE" id="PS51981">
    <property type="entry name" value="ZF_RZ"/>
    <property type="match status" value="1"/>
</dbReference>
<gene>
    <name evidence="11" type="ORF">GALMADRAFT_255486</name>
</gene>
<dbReference type="GO" id="GO:0031380">
    <property type="term" value="C:nuclear RNA-directed RNA polymerase complex"/>
    <property type="evidence" value="ECO:0007669"/>
    <property type="project" value="TreeGrafter"/>
</dbReference>
<dbReference type="Gene3D" id="3.40.50.300">
    <property type="entry name" value="P-loop containing nucleotide triphosphate hydrolases"/>
    <property type="match status" value="3"/>
</dbReference>
<dbReference type="Proteomes" id="UP000027222">
    <property type="component" value="Unassembled WGS sequence"/>
</dbReference>
<feature type="compositionally biased region" description="Low complexity" evidence="8">
    <location>
        <begin position="31"/>
        <end position="44"/>
    </location>
</feature>
<keyword evidence="3 7" id="KW-0479">Metal-binding</keyword>
<protein>
    <recommendedName>
        <fullName evidence="13">P-loop containing nucleoside triphosphate hydrolase protein</fullName>
    </recommendedName>
</protein>
<dbReference type="GO" id="GO:0031048">
    <property type="term" value="P:regulatory ncRNA-mediated heterochromatin formation"/>
    <property type="evidence" value="ECO:0007669"/>
    <property type="project" value="TreeGrafter"/>
</dbReference>
<feature type="domain" description="C3H1-type" evidence="9">
    <location>
        <begin position="60"/>
        <end position="88"/>
    </location>
</feature>
<feature type="domain" description="RZ-type" evidence="10">
    <location>
        <begin position="2237"/>
        <end position="2310"/>
    </location>
</feature>
<evidence type="ECO:0000256" key="2">
    <source>
        <dbReference type="ARBA" id="ARBA00022490"/>
    </source>
</evidence>
<evidence type="ECO:0000259" key="9">
    <source>
        <dbReference type="PROSITE" id="PS50103"/>
    </source>
</evidence>